<name>A0ABQ4YFC6_9ASTR</name>
<dbReference type="PANTHER" id="PTHR11439:SF495">
    <property type="entry name" value="REVERSE TRANSCRIPTASE, RNA-DEPENDENT DNA POLYMERASE-RELATED"/>
    <property type="match status" value="1"/>
</dbReference>
<protein>
    <submittedName>
        <fullName evidence="4">Retrovirus-related pol polyprotein from transposon TNT 1-94</fullName>
    </submittedName>
</protein>
<gene>
    <name evidence="4" type="ORF">Tco_0725972</name>
</gene>
<sequence length="712" mass="80611">MSNSTSVSKYFQPKFIPKLIQSSQNAQSSQNEPKVQKDYKAKYKKIKAKCALLEARPSTSQSPKPFQSMNKGLVAEMFDCDEEEVYDDEEMTQVKVLMALADAELSVGKNHACNSEWIDITMKKRASPSSKVMPLTYQDHSSRERPDLGTMKQTKPETQESSSKSVSGLVTVCDTQPVTSSVPTETKINDQESKIDKLTKLVQMLIHEKRHIRKPIWYLDIGCSRSMTGVKSYLHKYVEQTGPKVKMDDPNITMEEYIRLEEEKARRRSIVFNDMLTYEATLSCEPTVSSLNNNEIDFRISFMNPTMKITCELTQDTHVPETITPNEQNTPHTKDVEGPPDLINTKGTQEQEVQNEQINSQPTEEPSWNNTKTSLPITKPSVPEVPQSQNTHHASTSSYHAAQDIWSRDQHIKLVNIIGEPGKGMLTRSMAAKLTTASASELRLVAQGFSQEEGIDYDETFAPVARMEAIMIFLAFATYINFIVLQIYVKNVFLNGKLKEEVYVKQPSGLKSSKFPDYVCKLDKALYGLKQAPRAWYEDLSTFPIQNKFVKFEKLMTKKFKMSLMGELSYFLGLQIKQDDKGISICKEKYTRDLLKKYEISDSSPVKTPMVPLNNLGPDLAGNPVNETLYKGMIGSLMYLTASRTDIQFSTCLCARYHANPKESHLIAVKRISRYLKGTPSLGLWYPKCLGFDLKGYSDSNYAGFNMDKKTP</sequence>
<keyword evidence="2" id="KW-0472">Membrane</keyword>
<dbReference type="Proteomes" id="UP001151760">
    <property type="component" value="Unassembled WGS sequence"/>
</dbReference>
<feature type="transmembrane region" description="Helical" evidence="2">
    <location>
        <begin position="469"/>
        <end position="489"/>
    </location>
</feature>
<feature type="region of interest" description="Disordered" evidence="1">
    <location>
        <begin position="321"/>
        <end position="400"/>
    </location>
</feature>
<keyword evidence="2" id="KW-0812">Transmembrane</keyword>
<keyword evidence="5" id="KW-1185">Reference proteome</keyword>
<organism evidence="4 5">
    <name type="scientific">Tanacetum coccineum</name>
    <dbReference type="NCBI Taxonomy" id="301880"/>
    <lineage>
        <taxon>Eukaryota</taxon>
        <taxon>Viridiplantae</taxon>
        <taxon>Streptophyta</taxon>
        <taxon>Embryophyta</taxon>
        <taxon>Tracheophyta</taxon>
        <taxon>Spermatophyta</taxon>
        <taxon>Magnoliopsida</taxon>
        <taxon>eudicotyledons</taxon>
        <taxon>Gunneridae</taxon>
        <taxon>Pentapetalae</taxon>
        <taxon>asterids</taxon>
        <taxon>campanulids</taxon>
        <taxon>Asterales</taxon>
        <taxon>Asteraceae</taxon>
        <taxon>Asteroideae</taxon>
        <taxon>Anthemideae</taxon>
        <taxon>Anthemidinae</taxon>
        <taxon>Tanacetum</taxon>
    </lineage>
</organism>
<dbReference type="InterPro" id="IPR013103">
    <property type="entry name" value="RVT_2"/>
</dbReference>
<evidence type="ECO:0000256" key="1">
    <source>
        <dbReference type="SAM" id="MobiDB-lite"/>
    </source>
</evidence>
<accession>A0ABQ4YFC6</accession>
<evidence type="ECO:0000313" key="5">
    <source>
        <dbReference type="Proteomes" id="UP001151760"/>
    </source>
</evidence>
<keyword evidence="2" id="KW-1133">Transmembrane helix</keyword>
<dbReference type="EMBL" id="BQNB010010350">
    <property type="protein sequence ID" value="GJS76091.1"/>
    <property type="molecule type" value="Genomic_DNA"/>
</dbReference>
<dbReference type="PANTHER" id="PTHR11439">
    <property type="entry name" value="GAG-POL-RELATED RETROTRANSPOSON"/>
    <property type="match status" value="1"/>
</dbReference>
<evidence type="ECO:0000313" key="4">
    <source>
        <dbReference type="EMBL" id="GJS76091.1"/>
    </source>
</evidence>
<evidence type="ECO:0000259" key="3">
    <source>
        <dbReference type="Pfam" id="PF07727"/>
    </source>
</evidence>
<comment type="caution">
    <text evidence="4">The sequence shown here is derived from an EMBL/GenBank/DDBJ whole genome shotgun (WGS) entry which is preliminary data.</text>
</comment>
<feature type="compositionally biased region" description="Polar residues" evidence="1">
    <location>
        <begin position="386"/>
        <end position="400"/>
    </location>
</feature>
<dbReference type="Pfam" id="PF07727">
    <property type="entry name" value="RVT_2"/>
    <property type="match status" value="2"/>
</dbReference>
<reference evidence="4" key="2">
    <citation type="submission" date="2022-01" db="EMBL/GenBank/DDBJ databases">
        <authorList>
            <person name="Yamashiro T."/>
            <person name="Shiraishi A."/>
            <person name="Satake H."/>
            <person name="Nakayama K."/>
        </authorList>
    </citation>
    <scope>NUCLEOTIDE SEQUENCE</scope>
</reference>
<evidence type="ECO:0000256" key="2">
    <source>
        <dbReference type="SAM" id="Phobius"/>
    </source>
</evidence>
<feature type="domain" description="Reverse transcriptase Ty1/copia-type" evidence="3">
    <location>
        <begin position="442"/>
        <end position="549"/>
    </location>
</feature>
<reference evidence="4" key="1">
    <citation type="journal article" date="2022" name="Int. J. Mol. Sci.">
        <title>Draft Genome of Tanacetum Coccineum: Genomic Comparison of Closely Related Tanacetum-Family Plants.</title>
        <authorList>
            <person name="Yamashiro T."/>
            <person name="Shiraishi A."/>
            <person name="Nakayama K."/>
            <person name="Satake H."/>
        </authorList>
    </citation>
    <scope>NUCLEOTIDE SEQUENCE</scope>
</reference>
<feature type="compositionally biased region" description="Polar residues" evidence="1">
    <location>
        <begin position="321"/>
        <end position="331"/>
    </location>
</feature>
<proteinExistence type="predicted"/>
<feature type="domain" description="Reverse transcriptase Ty1/copia-type" evidence="3">
    <location>
        <begin position="551"/>
        <end position="611"/>
    </location>
</feature>
<feature type="region of interest" description="Disordered" evidence="1">
    <location>
        <begin position="129"/>
        <end position="167"/>
    </location>
</feature>
<feature type="compositionally biased region" description="Polar residues" evidence="1">
    <location>
        <begin position="345"/>
        <end position="376"/>
    </location>
</feature>